<comment type="caution">
    <text evidence="2">The sequence shown here is derived from an EMBL/GenBank/DDBJ whole genome shotgun (WGS) entry which is preliminary data.</text>
</comment>
<dbReference type="RefSeq" id="WP_121840682.1">
    <property type="nucleotide sequence ID" value="NZ_ML014859.1"/>
</dbReference>
<dbReference type="AlphaFoldDB" id="A0A3L8PVB3"/>
<keyword evidence="3" id="KW-1185">Reference proteome</keyword>
<evidence type="ECO:0000256" key="1">
    <source>
        <dbReference type="SAM" id="Coils"/>
    </source>
</evidence>
<reference evidence="2 3" key="1">
    <citation type="submission" date="2018-09" db="EMBL/GenBank/DDBJ databases">
        <title>Phylogeny of the Shewanellaceae, and recommendation for two new genera, Pseudoshewanella and Parashewanella.</title>
        <authorList>
            <person name="Wang G."/>
        </authorList>
    </citation>
    <scope>NUCLEOTIDE SEQUENCE [LARGE SCALE GENOMIC DNA]</scope>
    <source>
        <strain evidence="2 3">C51</strain>
    </source>
</reference>
<gene>
    <name evidence="2" type="ORF">D5018_19625</name>
</gene>
<proteinExistence type="predicted"/>
<dbReference type="EMBL" id="QZEI01000110">
    <property type="protein sequence ID" value="RLV57992.1"/>
    <property type="molecule type" value="Genomic_DNA"/>
</dbReference>
<keyword evidence="1" id="KW-0175">Coiled coil</keyword>
<dbReference type="Proteomes" id="UP000281474">
    <property type="component" value="Unassembled WGS sequence"/>
</dbReference>
<sequence>MSELEINELLKENTENFLKIEELRNKPDYPNESLNKEISELDDKIRANSQLYREFTYGK</sequence>
<feature type="coiled-coil region" evidence="1">
    <location>
        <begin position="6"/>
        <end position="51"/>
    </location>
</feature>
<organism evidence="2 3">
    <name type="scientific">Parashewanella curva</name>
    <dbReference type="NCBI Taxonomy" id="2338552"/>
    <lineage>
        <taxon>Bacteria</taxon>
        <taxon>Pseudomonadati</taxon>
        <taxon>Pseudomonadota</taxon>
        <taxon>Gammaproteobacteria</taxon>
        <taxon>Alteromonadales</taxon>
        <taxon>Shewanellaceae</taxon>
        <taxon>Parashewanella</taxon>
    </lineage>
</organism>
<name>A0A3L8PVB3_9GAMM</name>
<evidence type="ECO:0000313" key="2">
    <source>
        <dbReference type="EMBL" id="RLV57992.1"/>
    </source>
</evidence>
<evidence type="ECO:0000313" key="3">
    <source>
        <dbReference type="Proteomes" id="UP000281474"/>
    </source>
</evidence>
<accession>A0A3L8PVB3</accession>
<protein>
    <submittedName>
        <fullName evidence="2">Uncharacterized protein</fullName>
    </submittedName>
</protein>